<keyword evidence="3" id="KW-1185">Reference proteome</keyword>
<feature type="transmembrane region" description="Helical" evidence="1">
    <location>
        <begin position="284"/>
        <end position="300"/>
    </location>
</feature>
<feature type="transmembrane region" description="Helical" evidence="1">
    <location>
        <begin position="156"/>
        <end position="175"/>
    </location>
</feature>
<proteinExistence type="predicted"/>
<feature type="transmembrane region" description="Helical" evidence="1">
    <location>
        <begin position="238"/>
        <end position="255"/>
    </location>
</feature>
<evidence type="ECO:0000313" key="2">
    <source>
        <dbReference type="EMBL" id="MCC2120869.1"/>
    </source>
</evidence>
<organism evidence="2 3">
    <name type="scientific">Waltera acetigignens</name>
    <dbReference type="NCBI Taxonomy" id="2981769"/>
    <lineage>
        <taxon>Bacteria</taxon>
        <taxon>Bacillati</taxon>
        <taxon>Bacillota</taxon>
        <taxon>Clostridia</taxon>
        <taxon>Lachnospirales</taxon>
        <taxon>Lachnospiraceae</taxon>
        <taxon>Waltera</taxon>
    </lineage>
</organism>
<feature type="transmembrane region" description="Helical" evidence="1">
    <location>
        <begin position="511"/>
        <end position="527"/>
    </location>
</feature>
<dbReference type="AlphaFoldDB" id="A0AAE3DA11"/>
<keyword evidence="1" id="KW-0812">Transmembrane</keyword>
<feature type="transmembrane region" description="Helical" evidence="1">
    <location>
        <begin position="212"/>
        <end position="231"/>
    </location>
</feature>
<dbReference type="RefSeq" id="WP_227064728.1">
    <property type="nucleotide sequence ID" value="NZ_JAJEPV010000047.1"/>
</dbReference>
<name>A0AAE3DA11_9FIRM</name>
<evidence type="ECO:0000313" key="3">
    <source>
        <dbReference type="Proteomes" id="UP001197795"/>
    </source>
</evidence>
<dbReference type="EMBL" id="JAJEPV010000047">
    <property type="protein sequence ID" value="MCC2120869.1"/>
    <property type="molecule type" value="Genomic_DNA"/>
</dbReference>
<gene>
    <name evidence="2" type="ORF">LKD75_14950</name>
</gene>
<protein>
    <submittedName>
        <fullName evidence="2">DUF6020 family protein</fullName>
    </submittedName>
</protein>
<evidence type="ECO:0000256" key="1">
    <source>
        <dbReference type="SAM" id="Phobius"/>
    </source>
</evidence>
<dbReference type="Pfam" id="PF19484">
    <property type="entry name" value="DUF6020"/>
    <property type="match status" value="1"/>
</dbReference>
<feature type="transmembrane region" description="Helical" evidence="1">
    <location>
        <begin position="67"/>
        <end position="89"/>
    </location>
</feature>
<feature type="transmembrane region" description="Helical" evidence="1">
    <location>
        <begin position="307"/>
        <end position="325"/>
    </location>
</feature>
<dbReference type="InterPro" id="IPR046062">
    <property type="entry name" value="DUF6020"/>
</dbReference>
<keyword evidence="1" id="KW-1133">Transmembrane helix</keyword>
<keyword evidence="1" id="KW-0472">Membrane</keyword>
<dbReference type="Proteomes" id="UP001197795">
    <property type="component" value="Unassembled WGS sequence"/>
</dbReference>
<comment type="caution">
    <text evidence="2">The sequence shown here is derived from an EMBL/GenBank/DDBJ whole genome shotgun (WGS) entry which is preliminary data.</text>
</comment>
<feature type="transmembrane region" description="Helical" evidence="1">
    <location>
        <begin position="110"/>
        <end position="127"/>
    </location>
</feature>
<feature type="transmembrane region" description="Helical" evidence="1">
    <location>
        <begin position="182"/>
        <end position="200"/>
    </location>
</feature>
<feature type="transmembrane region" description="Helical" evidence="1">
    <location>
        <begin position="482"/>
        <end position="504"/>
    </location>
</feature>
<accession>A0AAE3DA11</accession>
<reference evidence="2 3" key="1">
    <citation type="submission" date="2021-10" db="EMBL/GenBank/DDBJ databases">
        <title>Anaerobic single-cell dispensing facilitates the cultivation of human gut bacteria.</title>
        <authorList>
            <person name="Afrizal A."/>
        </authorList>
    </citation>
    <scope>NUCLEOTIDE SEQUENCE [LARGE SCALE GENOMIC DNA]</scope>
    <source>
        <strain evidence="2 3">CLA-AA-H273</strain>
    </source>
</reference>
<sequence length="554" mass="64207">MPHMKKWVTGILQRTASGKDLDWTDRFAVGIPAILLATCQTVGCRISIEYHTSVHRTMQSWLEQVPIAGWILWWIAETLLFGQMLRWLFVHAGRDKAVQEDGIGKGIGKRIFFIFAGLLIAWLPVLLSNDPGFYNYDIYGQVPQVMYPEVPYNTHHSLLSTLVMGGVITLGYRIFGTMEKAVFLHSCFQMTLCAAAFSYSLDFWYRRLNRKWLLGVGFCFYAFLPTIALFSVSTTKDVVCSLALFIAFHLLYELYENTEGFFRKKEKIAALSCSLIVGALYRKNVIYAVFLYLVLCAVFCKKQKRKIISLFAGTILLTMLLSVGMETLLHAEKGSAVEALCVPLQQIARVYTDKGEAAFDSEELQLLDQIMDREQWSQYNPFLADRIKNYVNNEELLQNKWEYLRLWFRKGWQYPGCYLRAFLDNTYQAWYPGTSVVEDPDGDIYYFDFEGRNVLEMKTISPRLTEFYRKISLKYYYQKIPVIRALFAIGTYFWLAVILFFYGIRRRRAEIWNSWLLVLALCLTVFLGPISLVRYYLLLFYAAPAGIFLLADRP</sequence>